<evidence type="ECO:0000313" key="2">
    <source>
        <dbReference type="EMBL" id="MDT0691211.1"/>
    </source>
</evidence>
<keyword evidence="1" id="KW-0812">Transmembrane</keyword>
<accession>A0ABU3E5D2</accession>
<sequence length="366" mass="43970">MKDSTLRNWLWFFGILSLSLLIFAVFAPLIIPKSNPEWLPSLNYQAGNEIGITLNGLMSPFIGISAALLTFIAFLVQYQANKKIQEQFKIQEVDQLFFEMLKLHKENVNEFNIDGYDHIVTKQSGDKYSLQKIQRQTSQRKVFVTMVTELEAIIEIAQLMLQPKTDKDKERLFQVAYEIFFFGIESENVQKWNFYRFQQFKLKLKNIRKKHSDSYSKENKFNINGRYIPLYIKYKPFSGHENRLGHYYRHLYSTVDYIVSREKDNIISKDKAKHYLKLLRAQLSNDEQLFLYYNYRIGFGENWDKRSKKRKNKFLTEYKMIHNIPVKRVKFIERPEDHFKDYIETKNSYLFEQYNPERKPEKLDNL</sequence>
<feature type="transmembrane region" description="Helical" evidence="1">
    <location>
        <begin position="9"/>
        <end position="31"/>
    </location>
</feature>
<dbReference type="EMBL" id="JAVRHM010000021">
    <property type="protein sequence ID" value="MDT0691211.1"/>
    <property type="molecule type" value="Genomic_DNA"/>
</dbReference>
<keyword evidence="3" id="KW-1185">Reference proteome</keyword>
<feature type="transmembrane region" description="Helical" evidence="1">
    <location>
        <begin position="51"/>
        <end position="76"/>
    </location>
</feature>
<protein>
    <submittedName>
        <fullName evidence="2">Phage abortive infection protein</fullName>
    </submittedName>
</protein>
<dbReference type="InterPro" id="IPR031709">
    <property type="entry name" value="PutAbiC"/>
</dbReference>
<gene>
    <name evidence="2" type="ORF">RM549_15555</name>
</gene>
<proteinExistence type="predicted"/>
<reference evidence="2 3" key="1">
    <citation type="submission" date="2023-09" db="EMBL/GenBank/DDBJ databases">
        <authorList>
            <person name="Rey-Velasco X."/>
        </authorList>
    </citation>
    <scope>NUCLEOTIDE SEQUENCE [LARGE SCALE GENOMIC DNA]</scope>
    <source>
        <strain evidence="2 3">F188</strain>
    </source>
</reference>
<keyword evidence="1" id="KW-1133">Transmembrane helix</keyword>
<keyword evidence="1" id="KW-0472">Membrane</keyword>
<organism evidence="2 3">
    <name type="scientific">Autumnicola patrickiae</name>
    <dbReference type="NCBI Taxonomy" id="3075591"/>
    <lineage>
        <taxon>Bacteria</taxon>
        <taxon>Pseudomonadati</taxon>
        <taxon>Bacteroidota</taxon>
        <taxon>Flavobacteriia</taxon>
        <taxon>Flavobacteriales</taxon>
        <taxon>Flavobacteriaceae</taxon>
        <taxon>Autumnicola</taxon>
    </lineage>
</organism>
<evidence type="ECO:0000256" key="1">
    <source>
        <dbReference type="SAM" id="Phobius"/>
    </source>
</evidence>
<dbReference type="Pfam" id="PF16872">
    <property type="entry name" value="putAbiC"/>
    <property type="match status" value="1"/>
</dbReference>
<name>A0ABU3E5D2_9FLAO</name>
<dbReference type="Proteomes" id="UP001261624">
    <property type="component" value="Unassembled WGS sequence"/>
</dbReference>
<comment type="caution">
    <text evidence="2">The sequence shown here is derived from an EMBL/GenBank/DDBJ whole genome shotgun (WGS) entry which is preliminary data.</text>
</comment>
<dbReference type="RefSeq" id="WP_311686479.1">
    <property type="nucleotide sequence ID" value="NZ_JAVRHM010000021.1"/>
</dbReference>
<evidence type="ECO:0000313" key="3">
    <source>
        <dbReference type="Proteomes" id="UP001261624"/>
    </source>
</evidence>